<dbReference type="Proteomes" id="UP000562027">
    <property type="component" value="Unassembled WGS sequence"/>
</dbReference>
<keyword evidence="10" id="KW-0808">Transferase</keyword>
<feature type="region of interest" description="Disordered" evidence="8">
    <location>
        <begin position="20"/>
        <end position="69"/>
    </location>
</feature>
<keyword evidence="4" id="KW-0378">Hydrolase</keyword>
<evidence type="ECO:0000256" key="5">
    <source>
        <dbReference type="ARBA" id="ARBA00023004"/>
    </source>
</evidence>
<dbReference type="Pfam" id="PF03167">
    <property type="entry name" value="UDG"/>
    <property type="match status" value="1"/>
</dbReference>
<dbReference type="InterPro" id="IPR051536">
    <property type="entry name" value="UDG_Type-4/5"/>
</dbReference>
<feature type="compositionally biased region" description="Pro residues" evidence="8">
    <location>
        <begin position="26"/>
        <end position="35"/>
    </location>
</feature>
<name>A0A840LAG7_9BURK</name>
<dbReference type="EC" id="2.7.7.7" evidence="10"/>
<comment type="caution">
    <text evidence="10">The sequence shown here is derived from an EMBL/GenBank/DDBJ whole genome shotgun (WGS) entry which is preliminary data.</text>
</comment>
<evidence type="ECO:0000256" key="1">
    <source>
        <dbReference type="ARBA" id="ARBA00022485"/>
    </source>
</evidence>
<gene>
    <name evidence="10" type="ORF">HNP55_004126</name>
</gene>
<dbReference type="GO" id="GO:0006281">
    <property type="term" value="P:DNA repair"/>
    <property type="evidence" value="ECO:0007669"/>
    <property type="project" value="UniProtKB-KW"/>
</dbReference>
<keyword evidence="6" id="KW-0411">Iron-sulfur</keyword>
<evidence type="ECO:0000259" key="9">
    <source>
        <dbReference type="Pfam" id="PF03167"/>
    </source>
</evidence>
<evidence type="ECO:0000256" key="2">
    <source>
        <dbReference type="ARBA" id="ARBA00022723"/>
    </source>
</evidence>
<organism evidence="10 11">
    <name type="scientific">Roseateles oligotrophus</name>
    <dbReference type="NCBI Taxonomy" id="1769250"/>
    <lineage>
        <taxon>Bacteria</taxon>
        <taxon>Pseudomonadati</taxon>
        <taxon>Pseudomonadota</taxon>
        <taxon>Betaproteobacteria</taxon>
        <taxon>Burkholderiales</taxon>
        <taxon>Sphaerotilaceae</taxon>
        <taxon>Roseateles</taxon>
    </lineage>
</organism>
<dbReference type="RefSeq" id="WP_184303692.1">
    <property type="nucleotide sequence ID" value="NZ_JACHLP010000010.1"/>
</dbReference>
<dbReference type="InterPro" id="IPR036895">
    <property type="entry name" value="Uracil-DNA_glycosylase-like_sf"/>
</dbReference>
<dbReference type="PANTHER" id="PTHR33693:SF1">
    <property type="entry name" value="TYPE-4 URACIL-DNA GLYCOSYLASE"/>
    <property type="match status" value="1"/>
</dbReference>
<keyword evidence="2" id="KW-0479">Metal-binding</keyword>
<feature type="domain" description="Uracil-DNA glycosylase-like" evidence="9">
    <location>
        <begin position="96"/>
        <end position="209"/>
    </location>
</feature>
<dbReference type="PANTHER" id="PTHR33693">
    <property type="entry name" value="TYPE-5 URACIL-DNA GLYCOSYLASE"/>
    <property type="match status" value="1"/>
</dbReference>
<dbReference type="EMBL" id="JACHLP010000010">
    <property type="protein sequence ID" value="MBB4845574.1"/>
    <property type="molecule type" value="Genomic_DNA"/>
</dbReference>
<evidence type="ECO:0000256" key="3">
    <source>
        <dbReference type="ARBA" id="ARBA00022763"/>
    </source>
</evidence>
<keyword evidence="10" id="KW-0548">Nucleotidyltransferase</keyword>
<accession>A0A840LAG7</accession>
<dbReference type="GO" id="GO:0097506">
    <property type="term" value="F:deaminated base DNA N-glycosylase activity"/>
    <property type="evidence" value="ECO:0007669"/>
    <property type="project" value="UniProtKB-ARBA"/>
</dbReference>
<keyword evidence="11" id="KW-1185">Reference proteome</keyword>
<reference evidence="10 11" key="1">
    <citation type="submission" date="2020-08" db="EMBL/GenBank/DDBJ databases">
        <title>Functional genomics of gut bacteria from endangered species of beetles.</title>
        <authorList>
            <person name="Carlos-Shanley C."/>
        </authorList>
    </citation>
    <scope>NUCLEOTIDE SEQUENCE [LARGE SCALE GENOMIC DNA]</scope>
    <source>
        <strain evidence="10 11">S00239</strain>
    </source>
</reference>
<evidence type="ECO:0000313" key="11">
    <source>
        <dbReference type="Proteomes" id="UP000562027"/>
    </source>
</evidence>
<keyword evidence="1" id="KW-0004">4Fe-4S</keyword>
<dbReference type="InterPro" id="IPR005122">
    <property type="entry name" value="Uracil-DNA_glycosylase-like"/>
</dbReference>
<dbReference type="GO" id="GO:0003887">
    <property type="term" value="F:DNA-directed DNA polymerase activity"/>
    <property type="evidence" value="ECO:0007669"/>
    <property type="project" value="UniProtKB-EC"/>
</dbReference>
<dbReference type="CDD" id="cd10030">
    <property type="entry name" value="UDG-F4_TTUDGA_SPO1dp_like"/>
    <property type="match status" value="1"/>
</dbReference>
<dbReference type="SUPFAM" id="SSF52141">
    <property type="entry name" value="Uracil-DNA glycosylase-like"/>
    <property type="match status" value="1"/>
</dbReference>
<protein>
    <submittedName>
        <fullName evidence="10">DNA polymerase</fullName>
        <ecNumber evidence="10">2.7.7.7</ecNumber>
    </submittedName>
</protein>
<evidence type="ECO:0000256" key="4">
    <source>
        <dbReference type="ARBA" id="ARBA00022801"/>
    </source>
</evidence>
<evidence type="ECO:0000256" key="6">
    <source>
        <dbReference type="ARBA" id="ARBA00023014"/>
    </source>
</evidence>
<dbReference type="GO" id="GO:0046872">
    <property type="term" value="F:metal ion binding"/>
    <property type="evidence" value="ECO:0007669"/>
    <property type="project" value="UniProtKB-KW"/>
</dbReference>
<feature type="compositionally biased region" description="Low complexity" evidence="8">
    <location>
        <begin position="58"/>
        <end position="69"/>
    </location>
</feature>
<proteinExistence type="predicted"/>
<dbReference type="GO" id="GO:0051539">
    <property type="term" value="F:4 iron, 4 sulfur cluster binding"/>
    <property type="evidence" value="ECO:0007669"/>
    <property type="project" value="UniProtKB-KW"/>
</dbReference>
<sequence>MSWDARQMAMLAAMGLRVWPRQPLQAQPPSPPPDEAQPQAAAEPPRPIPRQALARPSLPEAAAPQPQAPQELAAQRLPVLGEGVSQIRCLVVLDSEDGQPLDGEAGLLLANLLRAMGLDTTGDTPQDLLCSPPRARLQAELAQQIERLRPRLILTLGPLSSQALLQSSEPLGRLRGRVHDYRGIPLVPSYHPAYLLRQQADKPRAWADLCLALAALDGKLTT</sequence>
<keyword evidence="7" id="KW-0234">DNA repair</keyword>
<dbReference type="AlphaFoldDB" id="A0A840LAG7"/>
<evidence type="ECO:0000256" key="7">
    <source>
        <dbReference type="ARBA" id="ARBA00023204"/>
    </source>
</evidence>
<evidence type="ECO:0000256" key="8">
    <source>
        <dbReference type="SAM" id="MobiDB-lite"/>
    </source>
</evidence>
<keyword evidence="3" id="KW-0227">DNA damage</keyword>
<keyword evidence="5" id="KW-0408">Iron</keyword>
<evidence type="ECO:0000313" key="10">
    <source>
        <dbReference type="EMBL" id="MBB4845574.1"/>
    </source>
</evidence>
<dbReference type="Gene3D" id="3.40.470.10">
    <property type="entry name" value="Uracil-DNA glycosylase-like domain"/>
    <property type="match status" value="1"/>
</dbReference>